<sequence length="100" mass="10520">MKSFAILGATALSMASMASAFVSPIHPIGTDSWTPGKNVTISWQDDNTAPKLSTNPIFDIFLMTGGDQSQLELATIASDVNGGKTLSIEYTVPYVSPPGQ</sequence>
<comment type="caution">
    <text evidence="4">The sequence shown here is derived from an EMBL/GenBank/DDBJ whole genome shotgun (WGS) entry which is preliminary data.</text>
</comment>
<feature type="chain" id="PRO_5040456468" description="Yeast cell wall synthesis Kre9/Knh1-like N-terminal domain-containing protein" evidence="2">
    <location>
        <begin position="21"/>
        <end position="100"/>
    </location>
</feature>
<organism evidence="4 5">
    <name type="scientific">Lunasporangiospora selenospora</name>
    <dbReference type="NCBI Taxonomy" id="979761"/>
    <lineage>
        <taxon>Eukaryota</taxon>
        <taxon>Fungi</taxon>
        <taxon>Fungi incertae sedis</taxon>
        <taxon>Mucoromycota</taxon>
        <taxon>Mortierellomycotina</taxon>
        <taxon>Mortierellomycetes</taxon>
        <taxon>Mortierellales</taxon>
        <taxon>Mortierellaceae</taxon>
        <taxon>Lunasporangiospora</taxon>
    </lineage>
</organism>
<dbReference type="Pfam" id="PF10342">
    <property type="entry name" value="Kre9_KNH"/>
    <property type="match status" value="1"/>
</dbReference>
<reference evidence="4" key="1">
    <citation type="journal article" date="2020" name="Fungal Divers.">
        <title>Resolving the Mortierellaceae phylogeny through synthesis of multi-gene phylogenetics and phylogenomics.</title>
        <authorList>
            <person name="Vandepol N."/>
            <person name="Liber J."/>
            <person name="Desiro A."/>
            <person name="Na H."/>
            <person name="Kennedy M."/>
            <person name="Barry K."/>
            <person name="Grigoriev I.V."/>
            <person name="Miller A.N."/>
            <person name="O'Donnell K."/>
            <person name="Stajich J.E."/>
            <person name="Bonito G."/>
        </authorList>
    </citation>
    <scope>NUCLEOTIDE SEQUENCE</scope>
    <source>
        <strain evidence="4">KOD1015</strain>
    </source>
</reference>
<dbReference type="EMBL" id="JAABOA010003476">
    <property type="protein sequence ID" value="KAF9578626.1"/>
    <property type="molecule type" value="Genomic_DNA"/>
</dbReference>
<feature type="domain" description="Yeast cell wall synthesis Kre9/Knh1-like N-terminal" evidence="3">
    <location>
        <begin position="27"/>
        <end position="89"/>
    </location>
</feature>
<keyword evidence="1 2" id="KW-0732">Signal</keyword>
<feature type="signal peptide" evidence="2">
    <location>
        <begin position="1"/>
        <end position="20"/>
    </location>
</feature>
<protein>
    <recommendedName>
        <fullName evidence="3">Yeast cell wall synthesis Kre9/Knh1-like N-terminal domain-containing protein</fullName>
    </recommendedName>
</protein>
<proteinExistence type="predicted"/>
<evidence type="ECO:0000256" key="2">
    <source>
        <dbReference type="SAM" id="SignalP"/>
    </source>
</evidence>
<dbReference type="AlphaFoldDB" id="A0A9P6FP38"/>
<evidence type="ECO:0000256" key="1">
    <source>
        <dbReference type="ARBA" id="ARBA00022729"/>
    </source>
</evidence>
<dbReference type="Proteomes" id="UP000780801">
    <property type="component" value="Unassembled WGS sequence"/>
</dbReference>
<name>A0A9P6FP38_9FUNG</name>
<evidence type="ECO:0000313" key="5">
    <source>
        <dbReference type="Proteomes" id="UP000780801"/>
    </source>
</evidence>
<gene>
    <name evidence="4" type="ORF">BGW38_005480</name>
</gene>
<accession>A0A9P6FP38</accession>
<evidence type="ECO:0000259" key="3">
    <source>
        <dbReference type="Pfam" id="PF10342"/>
    </source>
</evidence>
<dbReference type="InterPro" id="IPR018466">
    <property type="entry name" value="Kre9/Knh1-like_N"/>
</dbReference>
<evidence type="ECO:0000313" key="4">
    <source>
        <dbReference type="EMBL" id="KAF9578626.1"/>
    </source>
</evidence>
<dbReference type="OrthoDB" id="2432613at2759"/>
<feature type="non-terminal residue" evidence="4">
    <location>
        <position position="100"/>
    </location>
</feature>
<keyword evidence="5" id="KW-1185">Reference proteome</keyword>